<dbReference type="Proteomes" id="UP001516588">
    <property type="component" value="Unassembled WGS sequence"/>
</dbReference>
<comment type="caution">
    <text evidence="1">The sequence shown here is derived from an EMBL/GenBank/DDBJ whole genome shotgun (WGS) entry which is preliminary data.</text>
</comment>
<sequence length="126" mass="14368">MTNILVCVTRKPEAAILADAGMELLNSEEDKLFIVNLCSYETYYMNPETRDSSLDHLYAKAVETGADFRMIRSNNILRSLYNYIIEKDINEVIIEDAGEFRVLKGLEKKLSDNGYDKVNCNFKGLS</sequence>
<reference evidence="1 2" key="1">
    <citation type="submission" date="2020-10" db="EMBL/GenBank/DDBJ databases">
        <title>ChiBAC.</title>
        <authorList>
            <person name="Zenner C."/>
            <person name="Hitch T.C.A."/>
            <person name="Clavel T."/>
        </authorList>
    </citation>
    <scope>NUCLEOTIDE SEQUENCE [LARGE SCALE GENOMIC DNA]</scope>
    <source>
        <strain evidence="1 2">DSM 108706</strain>
    </source>
</reference>
<accession>A0ABR9QVV9</accession>
<name>A0ABR9QVV9_9FIRM</name>
<keyword evidence="2" id="KW-1185">Reference proteome</keyword>
<protein>
    <submittedName>
        <fullName evidence="1">Uncharacterized protein</fullName>
    </submittedName>
</protein>
<dbReference type="RefSeq" id="WP_226384688.1">
    <property type="nucleotide sequence ID" value="NZ_JADCKA010000002.1"/>
</dbReference>
<proteinExistence type="predicted"/>
<evidence type="ECO:0000313" key="1">
    <source>
        <dbReference type="EMBL" id="MBE5035018.1"/>
    </source>
</evidence>
<dbReference type="EMBL" id="JADCKA010000002">
    <property type="protein sequence ID" value="MBE5035018.1"/>
    <property type="molecule type" value="Genomic_DNA"/>
</dbReference>
<gene>
    <name evidence="1" type="ORF">INF20_01835</name>
</gene>
<evidence type="ECO:0000313" key="2">
    <source>
        <dbReference type="Proteomes" id="UP001516588"/>
    </source>
</evidence>
<organism evidence="1 2">
    <name type="scientific">Gallibacter intestinalis</name>
    <dbReference type="NCBI Taxonomy" id="2779356"/>
    <lineage>
        <taxon>Bacteria</taxon>
        <taxon>Bacillati</taxon>
        <taxon>Bacillota</taxon>
        <taxon>Clostridia</taxon>
        <taxon>Eubacteriales</taxon>
        <taxon>Eubacteriaceae</taxon>
        <taxon>Gallibacter</taxon>
    </lineage>
</organism>